<sequence length="866" mass="94824">MANVTPLTAFPLRVRGHLLHRRRGRLHAKQHPRPPRRLTRTARLHCAPDGGGAEVSAPPASPPVEEEAPQERPEDFILLAANRSDFNEIIMVIDSPVARYLVLDHHRNIHSILPKATVWTNSYWDEFVSLPAIVPRGPVALLGLGAGTAAHLMLKFWPWLQLIGWEIDPMIIELSRDYFGMSDLEKATESGGSLSVHIGDALSPSATVGGGFAGIVVDLFCDGKIIPQLQEAETWLQIAKKLMPDGRIMVNCGGDTEESLSSYWVQNPTIKALCSAFPGQLSWKRLSEKESVNYVALTGPIPDLDEWSASVPSELSTKPLVVSLNCLDDPSLEQEVLAGVAAVEHVPLSAVASGRVEAASAVLLPSLAFLPRAAQRRLRPWQLLLCLGSADRAADAAVAADLGLRLVHVDANRAEEVADTVMALILGLLRRTHLLSRHASSAPAAVAAGWLGSVQPMCRGMRRCRGLVLGIIGRSAAARCLATRSLAFRMSVLYFDPRYVVSGKTKRPSIVFPSAARRMDTLNDLLAASDLVSLHCGLTNETMHILNADCLQHIKPGAFIVNTGSCQLIDDCALKQLLIDGTIAGCALDGAEGPQWMEAWVREMPNVLILPRSADYSEEVWMEIREKAITMLQSFFFDGVLPSSAISDEDEEISEAKNEDDYLDPQTKDSQSQIFDAEIDESHLTLEYEKKRAISHHKEPQASGKSVNIGSRSEGRRSRSGKKGKKRPAHRRPQQKPDNLSAVESDSNYSSRRDDDTAMSSRDQVVSSSSRFASPEDSKYKHKSLAESPMEIASEKKVPVLLGRKYPDKLKDGFVVALRARDNSGYHVARQRVVGGGGWILDVVSTTTNRDPAAQFLVTFKNKVRL</sequence>
<dbReference type="InterPro" id="IPR036291">
    <property type="entry name" value="NAD(P)-bd_dom_sf"/>
</dbReference>
<dbReference type="STRING" id="4558.A0A1Z5SBV7"/>
<evidence type="ECO:0000313" key="4">
    <source>
        <dbReference type="Proteomes" id="UP000000768"/>
    </source>
</evidence>
<feature type="domain" description="D-isomer specific 2-hydroxyacid dehydrogenase NAD-binding" evidence="2">
    <location>
        <begin position="435"/>
        <end position="611"/>
    </location>
</feature>
<reference evidence="4" key="2">
    <citation type="journal article" date="2018" name="Plant J.">
        <title>The Sorghum bicolor reference genome: improved assembly, gene annotations, a transcriptome atlas, and signatures of genome organization.</title>
        <authorList>
            <person name="McCormick R.F."/>
            <person name="Truong S.K."/>
            <person name="Sreedasyam A."/>
            <person name="Jenkins J."/>
            <person name="Shu S."/>
            <person name="Sims D."/>
            <person name="Kennedy M."/>
            <person name="Amirebrahimi M."/>
            <person name="Weers B.D."/>
            <person name="McKinley B."/>
            <person name="Mattison A."/>
            <person name="Morishige D.T."/>
            <person name="Grimwood J."/>
            <person name="Schmutz J."/>
            <person name="Mullet J.E."/>
        </authorList>
    </citation>
    <scope>NUCLEOTIDE SEQUENCE [LARGE SCALE GENOMIC DNA]</scope>
    <source>
        <strain evidence="4">cv. BTx623</strain>
    </source>
</reference>
<dbReference type="FunFam" id="3.40.50.150:FF:000236">
    <property type="entry name" value="S-adenosyl-L-methionine-dependent methyltransferases superfamily protein"/>
    <property type="match status" value="1"/>
</dbReference>
<dbReference type="GO" id="GO:0000226">
    <property type="term" value="P:microtubule cytoskeleton organization"/>
    <property type="evidence" value="ECO:0007669"/>
    <property type="project" value="InterPro"/>
</dbReference>
<dbReference type="AlphaFoldDB" id="A0A1Z5SBV7"/>
<reference evidence="3 4" key="1">
    <citation type="journal article" date="2009" name="Nature">
        <title>The Sorghum bicolor genome and the diversification of grasses.</title>
        <authorList>
            <person name="Paterson A.H."/>
            <person name="Bowers J.E."/>
            <person name="Bruggmann R."/>
            <person name="Dubchak I."/>
            <person name="Grimwood J."/>
            <person name="Gundlach H."/>
            <person name="Haberer G."/>
            <person name="Hellsten U."/>
            <person name="Mitros T."/>
            <person name="Poliakov A."/>
            <person name="Schmutz J."/>
            <person name="Spannagl M."/>
            <person name="Tang H."/>
            <person name="Wang X."/>
            <person name="Wicker T."/>
            <person name="Bharti A.K."/>
            <person name="Chapman J."/>
            <person name="Feltus F.A."/>
            <person name="Gowik U."/>
            <person name="Grigoriev I.V."/>
            <person name="Lyons E."/>
            <person name="Maher C.A."/>
            <person name="Martis M."/>
            <person name="Narechania A."/>
            <person name="Otillar R.P."/>
            <person name="Penning B.W."/>
            <person name="Salamov A.A."/>
            <person name="Wang Y."/>
            <person name="Zhang L."/>
            <person name="Carpita N.C."/>
            <person name="Freeling M."/>
            <person name="Gingle A.R."/>
            <person name="Hash C.T."/>
            <person name="Keller B."/>
            <person name="Klein P."/>
            <person name="Kresovich S."/>
            <person name="McCann M.C."/>
            <person name="Ming R."/>
            <person name="Peterson D.G."/>
            <person name="Mehboob-ur-Rahman"/>
            <person name="Ware D."/>
            <person name="Westhoff P."/>
            <person name="Mayer K.F."/>
            <person name="Messing J."/>
            <person name="Rokhsar D.S."/>
        </authorList>
    </citation>
    <scope>NUCLEOTIDE SEQUENCE [LARGE SCALE GENOMIC DNA]</scope>
    <source>
        <strain evidence="4">cv. BTx623</strain>
    </source>
</reference>
<dbReference type="InterPro" id="IPR029063">
    <property type="entry name" value="SAM-dependent_MTases_sf"/>
</dbReference>
<dbReference type="ExpressionAtlas" id="A0A1Z5SBV7">
    <property type="expression patterns" value="baseline and differential"/>
</dbReference>
<feature type="compositionally biased region" description="Low complexity" evidence="1">
    <location>
        <begin position="760"/>
        <end position="771"/>
    </location>
</feature>
<feature type="region of interest" description="Disordered" evidence="1">
    <location>
        <begin position="648"/>
        <end position="675"/>
    </location>
</feature>
<dbReference type="GO" id="GO:0051287">
    <property type="term" value="F:NAD binding"/>
    <property type="evidence" value="ECO:0007669"/>
    <property type="project" value="InterPro"/>
</dbReference>
<name>A0A1Z5SBV7_SORBI</name>
<dbReference type="InterPro" id="IPR006140">
    <property type="entry name" value="D-isomer_DH_NAD-bd"/>
</dbReference>
<feature type="region of interest" description="Disordered" evidence="1">
    <location>
        <begin position="45"/>
        <end position="71"/>
    </location>
</feature>
<dbReference type="SUPFAM" id="SSF53335">
    <property type="entry name" value="S-adenosyl-L-methionine-dependent methyltransferases"/>
    <property type="match status" value="1"/>
</dbReference>
<evidence type="ECO:0000259" key="2">
    <source>
        <dbReference type="Pfam" id="PF02826"/>
    </source>
</evidence>
<dbReference type="Pfam" id="PF02826">
    <property type="entry name" value="2-Hacid_dh_C"/>
    <property type="match status" value="1"/>
</dbReference>
<dbReference type="SUPFAM" id="SSF51735">
    <property type="entry name" value="NAD(P)-binding Rossmann-fold domains"/>
    <property type="match status" value="1"/>
</dbReference>
<dbReference type="PANTHER" id="PTHR43254:SF3">
    <property type="entry name" value="C-TERMINAL BINDING PROTEIN AN"/>
    <property type="match status" value="1"/>
</dbReference>
<dbReference type="Gene3D" id="3.40.50.720">
    <property type="entry name" value="NAD(P)-binding Rossmann-like Domain"/>
    <property type="match status" value="2"/>
</dbReference>
<dbReference type="Gene3D" id="3.40.50.150">
    <property type="entry name" value="Vaccinia Virus protein VP39"/>
    <property type="match status" value="1"/>
</dbReference>
<dbReference type="InParanoid" id="A0A1Z5SBV7"/>
<evidence type="ECO:0000313" key="3">
    <source>
        <dbReference type="EMBL" id="OQU93339.1"/>
    </source>
</evidence>
<organism evidence="3 4">
    <name type="scientific">Sorghum bicolor</name>
    <name type="common">Sorghum</name>
    <name type="synonym">Sorghum vulgare</name>
    <dbReference type="NCBI Taxonomy" id="4558"/>
    <lineage>
        <taxon>Eukaryota</taxon>
        <taxon>Viridiplantae</taxon>
        <taxon>Streptophyta</taxon>
        <taxon>Embryophyta</taxon>
        <taxon>Tracheophyta</taxon>
        <taxon>Spermatophyta</taxon>
        <taxon>Magnoliopsida</taxon>
        <taxon>Liliopsida</taxon>
        <taxon>Poales</taxon>
        <taxon>Poaceae</taxon>
        <taxon>PACMAD clade</taxon>
        <taxon>Panicoideae</taxon>
        <taxon>Andropogonodae</taxon>
        <taxon>Andropogoneae</taxon>
        <taxon>Sorghinae</taxon>
        <taxon>Sorghum</taxon>
    </lineage>
</organism>
<feature type="compositionally biased region" description="Basic residues" evidence="1">
    <location>
        <begin position="718"/>
        <end position="734"/>
    </location>
</feature>
<dbReference type="EMBL" id="CM000760">
    <property type="protein sequence ID" value="OQU93339.1"/>
    <property type="molecule type" value="Genomic_DNA"/>
</dbReference>
<dbReference type="Proteomes" id="UP000000768">
    <property type="component" value="Chromosome 1"/>
</dbReference>
<dbReference type="InterPro" id="IPR045015">
    <property type="entry name" value="AN-like"/>
</dbReference>
<evidence type="ECO:0000256" key="1">
    <source>
        <dbReference type="SAM" id="MobiDB-lite"/>
    </source>
</evidence>
<proteinExistence type="predicted"/>
<feature type="region of interest" description="Disordered" evidence="1">
    <location>
        <begin position="693"/>
        <end position="786"/>
    </location>
</feature>
<dbReference type="Gramene" id="OQU93339">
    <property type="protein sequence ID" value="OQU93339"/>
    <property type="gene ID" value="SORBI_3001G523700"/>
</dbReference>
<dbReference type="PANTHER" id="PTHR43254">
    <property type="entry name" value="C-TERMINAL BINDING PROTEIN AN-RELATED"/>
    <property type="match status" value="1"/>
</dbReference>
<protein>
    <recommendedName>
        <fullName evidence="2">D-isomer specific 2-hydroxyacid dehydrogenase NAD-binding domain-containing protein</fullName>
    </recommendedName>
</protein>
<gene>
    <name evidence="3" type="ORF">SORBI_3001G523700</name>
</gene>
<keyword evidence="4" id="KW-1185">Reference proteome</keyword>
<accession>A0A1Z5SBV7</accession>